<proteinExistence type="inferred from homology"/>
<keyword evidence="5" id="KW-0503">Monooxygenase</keyword>
<evidence type="ECO:0000256" key="4">
    <source>
        <dbReference type="ARBA" id="ARBA00023004"/>
    </source>
</evidence>
<evidence type="ECO:0000313" key="7">
    <source>
        <dbReference type="Proteomes" id="UP000504882"/>
    </source>
</evidence>
<evidence type="ECO:0000313" key="6">
    <source>
        <dbReference type="EMBL" id="TDE92477.1"/>
    </source>
</evidence>
<evidence type="ECO:0000256" key="1">
    <source>
        <dbReference type="ARBA" id="ARBA00001971"/>
    </source>
</evidence>
<dbReference type="PROSITE" id="PS00086">
    <property type="entry name" value="CYTOCHROME_P450"/>
    <property type="match status" value="1"/>
</dbReference>
<dbReference type="InterPro" id="IPR002403">
    <property type="entry name" value="Cyt_P450_E_grp-IV"/>
</dbReference>
<reference evidence="6 7" key="1">
    <citation type="submission" date="2019-03" db="EMBL/GenBank/DDBJ databases">
        <title>Genomic features of bacteria from cold environments.</title>
        <authorList>
            <person name="Shen L."/>
        </authorList>
    </citation>
    <scope>NUCLEOTIDE SEQUENCE [LARGE SCALE GENOMIC DNA]</scope>
    <source>
        <strain evidence="7">T3246-1</strain>
    </source>
</reference>
<dbReference type="PRINTS" id="PR00465">
    <property type="entry name" value="EP450IV"/>
</dbReference>
<dbReference type="InterPro" id="IPR036396">
    <property type="entry name" value="Cyt_P450_sf"/>
</dbReference>
<keyword evidence="5" id="KW-0560">Oxidoreductase</keyword>
<dbReference type="PRINTS" id="PR00385">
    <property type="entry name" value="P450"/>
</dbReference>
<protein>
    <submittedName>
        <fullName evidence="6">Cytochrome P450</fullName>
    </submittedName>
</protein>
<keyword evidence="5" id="KW-0349">Heme</keyword>
<dbReference type="Proteomes" id="UP000504882">
    <property type="component" value="Unassembled WGS sequence"/>
</dbReference>
<organism evidence="6 7">
    <name type="scientific">Occultella glacieicola</name>
    <dbReference type="NCBI Taxonomy" id="2518684"/>
    <lineage>
        <taxon>Bacteria</taxon>
        <taxon>Bacillati</taxon>
        <taxon>Actinomycetota</taxon>
        <taxon>Actinomycetes</taxon>
        <taxon>Micrococcales</taxon>
        <taxon>Ruaniaceae</taxon>
        <taxon>Occultella</taxon>
    </lineage>
</organism>
<gene>
    <name evidence="6" type="ORF">EXU48_13025</name>
</gene>
<dbReference type="InterPro" id="IPR050121">
    <property type="entry name" value="Cytochrome_P450_monoxygenase"/>
</dbReference>
<keyword evidence="4 5" id="KW-0408">Iron</keyword>
<dbReference type="PANTHER" id="PTHR24305:SF166">
    <property type="entry name" value="CYTOCHROME P450 12A4, MITOCHONDRIAL-RELATED"/>
    <property type="match status" value="1"/>
</dbReference>
<accession>A0ABY2E6F0</accession>
<dbReference type="InterPro" id="IPR017972">
    <property type="entry name" value="Cyt_P450_CS"/>
</dbReference>
<comment type="cofactor">
    <cofactor evidence="1">
        <name>heme</name>
        <dbReference type="ChEBI" id="CHEBI:30413"/>
    </cofactor>
</comment>
<dbReference type="SUPFAM" id="SSF48264">
    <property type="entry name" value="Cytochrome P450"/>
    <property type="match status" value="1"/>
</dbReference>
<dbReference type="InterPro" id="IPR001128">
    <property type="entry name" value="Cyt_P450"/>
</dbReference>
<dbReference type="Pfam" id="PF00067">
    <property type="entry name" value="p450"/>
    <property type="match status" value="1"/>
</dbReference>
<comment type="caution">
    <text evidence="6">The sequence shown here is derived from an EMBL/GenBank/DDBJ whole genome shotgun (WGS) entry which is preliminary data.</text>
</comment>
<dbReference type="Gene3D" id="1.10.630.10">
    <property type="entry name" value="Cytochrome P450"/>
    <property type="match status" value="1"/>
</dbReference>
<dbReference type="PANTHER" id="PTHR24305">
    <property type="entry name" value="CYTOCHROME P450"/>
    <property type="match status" value="1"/>
</dbReference>
<evidence type="ECO:0000256" key="3">
    <source>
        <dbReference type="ARBA" id="ARBA00022723"/>
    </source>
</evidence>
<dbReference type="EMBL" id="SMNA01000006">
    <property type="protein sequence ID" value="TDE92477.1"/>
    <property type="molecule type" value="Genomic_DNA"/>
</dbReference>
<sequence length="506" mass="55701">MTSHHGPAGAGVAWGRLPTTLGERVRDLRLGPQVSERTTRPLYRIRRVCPCVRQVAGWRVGDPPGSDDTVGRSATRGSSVTALTYRPAEFLGRCHDRFGPVLRVGGARGFAYVRGEAANAAVFAASDRFRWEEAFAGLVPVDGPTSMIVSDGAAHRRRRRLVQPSMHLSQVAHHVQIMASTADAVIDTMRPGTEVDAYAEFRAAIRRSTINALFGPGLAAYADELGRSLQPLLDLVDGLPALTDWHRRLSTRTWQRAGRARADVDRRIRAEIERARSLGPPVGDHVLATLVNGRDSDDERLSDLEVRDQVVTLIAAGYETTSAAMAWAVYALTTNRDVWAAAREEVRAVVGDAPPRPSDLGSLPYLTGVVNETLRLYPPAVVTARHVAQDFEVEGTVLRPGTTLLLSPYLTQRMPEYWDRPLEFRPQRWLPGSTEHVKPGPARFLPFGGGPHRCIGATMATTELTVMLARMLTRLDLTLPEQRIRPTGFAAMRPRDGLRVHVDARR</sequence>
<comment type="similarity">
    <text evidence="2 5">Belongs to the cytochrome P450 family.</text>
</comment>
<evidence type="ECO:0000256" key="2">
    <source>
        <dbReference type="ARBA" id="ARBA00010617"/>
    </source>
</evidence>
<name>A0ABY2E6F0_9MICO</name>
<keyword evidence="7" id="KW-1185">Reference proteome</keyword>
<keyword evidence="3 5" id="KW-0479">Metal-binding</keyword>
<evidence type="ECO:0000256" key="5">
    <source>
        <dbReference type="RuleBase" id="RU000461"/>
    </source>
</evidence>